<accession>A0A7W5AXS3</accession>
<feature type="transmembrane region" description="Helical" evidence="1">
    <location>
        <begin position="75"/>
        <end position="93"/>
    </location>
</feature>
<evidence type="ECO:0000313" key="2">
    <source>
        <dbReference type="EMBL" id="MBB3110106.1"/>
    </source>
</evidence>
<sequence>MYWLRLNLASCFYGGLFFVVMELMLNSYRINRVMGIELDVVMNGITWFSIASYVMLTILSPILLKRLLGRRGANYLSTVLWVPYFIGMIAWFRDRFPITNAYDDPAPVLGLVLIGAMSLYPVYLAAIQFMAHELADRGSNHEEVVLAGHQAK</sequence>
<feature type="transmembrane region" description="Helical" evidence="1">
    <location>
        <begin position="7"/>
        <end position="25"/>
    </location>
</feature>
<evidence type="ECO:0000256" key="1">
    <source>
        <dbReference type="SAM" id="Phobius"/>
    </source>
</evidence>
<protein>
    <submittedName>
        <fullName evidence="2">Uncharacterized protein</fullName>
    </submittedName>
</protein>
<keyword evidence="1" id="KW-0472">Membrane</keyword>
<feature type="transmembrane region" description="Helical" evidence="1">
    <location>
        <begin position="105"/>
        <end position="127"/>
    </location>
</feature>
<dbReference type="RefSeq" id="WP_183599834.1">
    <property type="nucleotide sequence ID" value="NZ_JACHXK010000004.1"/>
</dbReference>
<name>A0A7W5AXS3_9BACL</name>
<keyword evidence="1" id="KW-0812">Transmembrane</keyword>
<comment type="caution">
    <text evidence="2">The sequence shown here is derived from an EMBL/GenBank/DDBJ whole genome shotgun (WGS) entry which is preliminary data.</text>
</comment>
<dbReference type="AlphaFoldDB" id="A0A7W5AXS3"/>
<dbReference type="EMBL" id="JACHXK010000004">
    <property type="protein sequence ID" value="MBB3110106.1"/>
    <property type="molecule type" value="Genomic_DNA"/>
</dbReference>
<organism evidence="2 3">
    <name type="scientific">Paenibacillus phyllosphaerae</name>
    <dbReference type="NCBI Taxonomy" id="274593"/>
    <lineage>
        <taxon>Bacteria</taxon>
        <taxon>Bacillati</taxon>
        <taxon>Bacillota</taxon>
        <taxon>Bacilli</taxon>
        <taxon>Bacillales</taxon>
        <taxon>Paenibacillaceae</taxon>
        <taxon>Paenibacillus</taxon>
    </lineage>
</organism>
<proteinExistence type="predicted"/>
<keyword evidence="3" id="KW-1185">Reference proteome</keyword>
<evidence type="ECO:0000313" key="3">
    <source>
        <dbReference type="Proteomes" id="UP000570361"/>
    </source>
</evidence>
<dbReference type="Proteomes" id="UP000570361">
    <property type="component" value="Unassembled WGS sequence"/>
</dbReference>
<gene>
    <name evidence="2" type="ORF">FHS18_002173</name>
</gene>
<reference evidence="2 3" key="1">
    <citation type="submission" date="2020-08" db="EMBL/GenBank/DDBJ databases">
        <title>Genomic Encyclopedia of Type Strains, Phase III (KMG-III): the genomes of soil and plant-associated and newly described type strains.</title>
        <authorList>
            <person name="Whitman W."/>
        </authorList>
    </citation>
    <scope>NUCLEOTIDE SEQUENCE [LARGE SCALE GENOMIC DNA]</scope>
    <source>
        <strain evidence="2 3">CECT 5862</strain>
    </source>
</reference>
<feature type="transmembrane region" description="Helical" evidence="1">
    <location>
        <begin position="45"/>
        <end position="63"/>
    </location>
</feature>
<keyword evidence="1" id="KW-1133">Transmembrane helix</keyword>